<proteinExistence type="predicted"/>
<dbReference type="InterPro" id="IPR036397">
    <property type="entry name" value="RNaseH_sf"/>
</dbReference>
<dbReference type="EMBL" id="LT906465">
    <property type="protein sequence ID" value="SNV32786.1"/>
    <property type="molecule type" value="Genomic_DNA"/>
</dbReference>
<dbReference type="AlphaFoldDB" id="A0A239WFA6"/>
<name>A0A239WFA6_9FLAO</name>
<reference evidence="2 3" key="1">
    <citation type="submission" date="2017-06" db="EMBL/GenBank/DDBJ databases">
        <authorList>
            <consortium name="Pathogen Informatics"/>
        </authorList>
    </citation>
    <scope>NUCLEOTIDE SEQUENCE [LARGE SCALE GENOMIC DNA]</scope>
    <source>
        <strain evidence="2 3">NCTC13490</strain>
    </source>
</reference>
<dbReference type="Proteomes" id="UP000215196">
    <property type="component" value="Chromosome 1"/>
</dbReference>
<dbReference type="PANTHER" id="PTHR47515">
    <property type="entry name" value="LOW CALCIUM RESPONSE LOCUS PROTEIN T"/>
    <property type="match status" value="1"/>
</dbReference>
<evidence type="ECO:0000313" key="3">
    <source>
        <dbReference type="Proteomes" id="UP000215196"/>
    </source>
</evidence>
<dbReference type="KEGG" id="ctak:4412677_00173"/>
<evidence type="ECO:0000259" key="1">
    <source>
        <dbReference type="PROSITE" id="PS50994"/>
    </source>
</evidence>
<dbReference type="InterPro" id="IPR012337">
    <property type="entry name" value="RNaseH-like_sf"/>
</dbReference>
<gene>
    <name evidence="2" type="ORF">SAMEA4412677_00173</name>
</gene>
<dbReference type="Gene3D" id="3.30.420.10">
    <property type="entry name" value="Ribonuclease H-like superfamily/Ribonuclease H"/>
    <property type="match status" value="1"/>
</dbReference>
<dbReference type="InterPro" id="IPR001584">
    <property type="entry name" value="Integrase_cat-core"/>
</dbReference>
<dbReference type="PROSITE" id="PS50994">
    <property type="entry name" value="INTEGRASE"/>
    <property type="match status" value="1"/>
</dbReference>
<evidence type="ECO:0000313" key="2">
    <source>
        <dbReference type="EMBL" id="SNV32786.1"/>
    </source>
</evidence>
<feature type="domain" description="Integrase catalytic" evidence="1">
    <location>
        <begin position="20"/>
        <end position="184"/>
    </location>
</feature>
<dbReference type="Pfam" id="PF13683">
    <property type="entry name" value="rve_3"/>
    <property type="match status" value="1"/>
</dbReference>
<dbReference type="PANTHER" id="PTHR47515:SF2">
    <property type="entry name" value="INTEGRASE CORE DOMAIN PROTEIN"/>
    <property type="match status" value="1"/>
</dbReference>
<dbReference type="SUPFAM" id="SSF53098">
    <property type="entry name" value="Ribonuclease H-like"/>
    <property type="match status" value="1"/>
</dbReference>
<dbReference type="GO" id="GO:0003676">
    <property type="term" value="F:nucleic acid binding"/>
    <property type="evidence" value="ECO:0007669"/>
    <property type="project" value="InterPro"/>
</dbReference>
<accession>A0A239WFA6</accession>
<keyword evidence="3" id="KW-1185">Reference proteome</keyword>
<sequence length="216" mass="25262">MKLPFLHSVKKRLPARVKSPLEVPETFTHTWSIDFMSDVLSNGRKFRSFNVIDDFNREILHIEADYSLKSSRVIRILNHLVNRYGKHKKIRMDNRPEFIANIAEVWSMVNEISFAHIQPGKPTQNAYIERFSKTYRDQILDAYIFENLDEVRSVTAEFVRDYNYERPHDSLGGLSPVMWKNGQQPHANASTFPARFSTSDNNSCKISRKNSTFEVY</sequence>
<dbReference type="GO" id="GO:0015074">
    <property type="term" value="P:DNA integration"/>
    <property type="evidence" value="ECO:0007669"/>
    <property type="project" value="InterPro"/>
</dbReference>
<organism evidence="2 3">
    <name type="scientific">Chryseobacterium taklimakanense</name>
    <dbReference type="NCBI Taxonomy" id="536441"/>
    <lineage>
        <taxon>Bacteria</taxon>
        <taxon>Pseudomonadati</taxon>
        <taxon>Bacteroidota</taxon>
        <taxon>Flavobacteriia</taxon>
        <taxon>Flavobacteriales</taxon>
        <taxon>Weeksellaceae</taxon>
        <taxon>Chryseobacterium group</taxon>
        <taxon>Chryseobacterium</taxon>
    </lineage>
</organism>
<protein>
    <submittedName>
        <fullName evidence="2">Integrase core domain</fullName>
    </submittedName>
</protein>